<dbReference type="EMBL" id="UOGB01000186">
    <property type="protein sequence ID" value="VAX20708.1"/>
    <property type="molecule type" value="Genomic_DNA"/>
</dbReference>
<sequence length="99" mass="11559">MPVKSAGFQLEHPGVILWEEYLKPRDITQTRFSRDIDISFTRANELLNGKRGFTPDTALRVAKYLGMSAEFWMNWQASYDLQRTEKTKRSEYKKIRAAG</sequence>
<evidence type="ECO:0000256" key="1">
    <source>
        <dbReference type="ARBA" id="ARBA00023125"/>
    </source>
</evidence>
<dbReference type="SMART" id="SM00530">
    <property type="entry name" value="HTH_XRE"/>
    <property type="match status" value="1"/>
</dbReference>
<dbReference type="SUPFAM" id="SSF47413">
    <property type="entry name" value="lambda repressor-like DNA-binding domains"/>
    <property type="match status" value="1"/>
</dbReference>
<evidence type="ECO:0000259" key="2">
    <source>
        <dbReference type="PROSITE" id="PS50943"/>
    </source>
</evidence>
<dbReference type="PROSITE" id="PS50943">
    <property type="entry name" value="HTH_CROC1"/>
    <property type="match status" value="1"/>
</dbReference>
<dbReference type="CDD" id="cd00093">
    <property type="entry name" value="HTH_XRE"/>
    <property type="match status" value="1"/>
</dbReference>
<keyword evidence="1" id="KW-0238">DNA-binding</keyword>
<dbReference type="PANTHER" id="PTHR36924:SF1">
    <property type="entry name" value="ANTITOXIN HIGA-1"/>
    <property type="match status" value="1"/>
</dbReference>
<dbReference type="InterPro" id="IPR001387">
    <property type="entry name" value="Cro/C1-type_HTH"/>
</dbReference>
<accession>A0A3B1C9Z0</accession>
<dbReference type="Gene3D" id="1.10.260.40">
    <property type="entry name" value="lambda repressor-like DNA-binding domains"/>
    <property type="match status" value="1"/>
</dbReference>
<organism evidence="3">
    <name type="scientific">hydrothermal vent metagenome</name>
    <dbReference type="NCBI Taxonomy" id="652676"/>
    <lineage>
        <taxon>unclassified sequences</taxon>
        <taxon>metagenomes</taxon>
        <taxon>ecological metagenomes</taxon>
    </lineage>
</organism>
<dbReference type="NCBIfam" id="TIGR02607">
    <property type="entry name" value="antidote_HigA"/>
    <property type="match status" value="1"/>
</dbReference>
<name>A0A3B1C9Z0_9ZZZZ</name>
<reference evidence="3" key="1">
    <citation type="submission" date="2018-06" db="EMBL/GenBank/DDBJ databases">
        <authorList>
            <person name="Zhirakovskaya E."/>
        </authorList>
    </citation>
    <scope>NUCLEOTIDE SEQUENCE</scope>
</reference>
<dbReference type="PANTHER" id="PTHR36924">
    <property type="entry name" value="ANTITOXIN HIGA-1"/>
    <property type="match status" value="1"/>
</dbReference>
<dbReference type="GO" id="GO:0003677">
    <property type="term" value="F:DNA binding"/>
    <property type="evidence" value="ECO:0007669"/>
    <property type="project" value="UniProtKB-KW"/>
</dbReference>
<proteinExistence type="predicted"/>
<evidence type="ECO:0000313" key="3">
    <source>
        <dbReference type="EMBL" id="VAX20708.1"/>
    </source>
</evidence>
<dbReference type="InterPro" id="IPR013430">
    <property type="entry name" value="Toxin_antidote_HigA"/>
</dbReference>
<feature type="domain" description="HTH cro/C1-type" evidence="2">
    <location>
        <begin position="25"/>
        <end position="72"/>
    </location>
</feature>
<dbReference type="AlphaFoldDB" id="A0A3B1C9Z0"/>
<dbReference type="Pfam" id="PF01381">
    <property type="entry name" value="HTH_3"/>
    <property type="match status" value="1"/>
</dbReference>
<gene>
    <name evidence="3" type="ORF">MNBD_NITROSPINAE03-1224</name>
</gene>
<protein>
    <recommendedName>
        <fullName evidence="2">HTH cro/C1-type domain-containing protein</fullName>
    </recommendedName>
</protein>
<dbReference type="InterPro" id="IPR010982">
    <property type="entry name" value="Lambda_DNA-bd_dom_sf"/>
</dbReference>